<dbReference type="STRING" id="97972.A0A2V1DLY9"/>
<feature type="compositionally biased region" description="Low complexity" evidence="2">
    <location>
        <begin position="186"/>
        <end position="214"/>
    </location>
</feature>
<dbReference type="Gene3D" id="1.20.5.170">
    <property type="match status" value="1"/>
</dbReference>
<gene>
    <name evidence="3" type="ORF">DM02DRAFT_615507</name>
</gene>
<name>A0A2V1DLY9_9PLEO</name>
<dbReference type="OrthoDB" id="4505928at2759"/>
<reference evidence="3 4" key="1">
    <citation type="journal article" date="2018" name="Sci. Rep.">
        <title>Comparative genomics provides insights into the lifestyle and reveals functional heterogeneity of dark septate endophytic fungi.</title>
        <authorList>
            <person name="Knapp D.G."/>
            <person name="Nemeth J.B."/>
            <person name="Barry K."/>
            <person name="Hainaut M."/>
            <person name="Henrissat B."/>
            <person name="Johnson J."/>
            <person name="Kuo A."/>
            <person name="Lim J.H.P."/>
            <person name="Lipzen A."/>
            <person name="Nolan M."/>
            <person name="Ohm R.A."/>
            <person name="Tamas L."/>
            <person name="Grigoriev I.V."/>
            <person name="Spatafora J.W."/>
            <person name="Nagy L.G."/>
            <person name="Kovacs G.M."/>
        </authorList>
    </citation>
    <scope>NUCLEOTIDE SEQUENCE [LARGE SCALE GENOMIC DNA]</scope>
    <source>
        <strain evidence="3 4">DSE2036</strain>
    </source>
</reference>
<evidence type="ECO:0000313" key="4">
    <source>
        <dbReference type="Proteomes" id="UP000244855"/>
    </source>
</evidence>
<feature type="coiled-coil region" evidence="1">
    <location>
        <begin position="82"/>
        <end position="116"/>
    </location>
</feature>
<evidence type="ECO:0008006" key="5">
    <source>
        <dbReference type="Google" id="ProtNLM"/>
    </source>
</evidence>
<dbReference type="GO" id="GO:0003700">
    <property type="term" value="F:DNA-binding transcription factor activity"/>
    <property type="evidence" value="ECO:0007669"/>
    <property type="project" value="InterPro"/>
</dbReference>
<proteinExistence type="predicted"/>
<feature type="compositionally biased region" description="Low complexity" evidence="2">
    <location>
        <begin position="257"/>
        <end position="276"/>
    </location>
</feature>
<dbReference type="EMBL" id="KZ805405">
    <property type="protein sequence ID" value="PVH98851.1"/>
    <property type="molecule type" value="Genomic_DNA"/>
</dbReference>
<dbReference type="AlphaFoldDB" id="A0A2V1DLY9"/>
<accession>A0A2V1DLY9</accession>
<feature type="compositionally biased region" description="Low complexity" evidence="2">
    <location>
        <begin position="221"/>
        <end position="246"/>
    </location>
</feature>
<feature type="compositionally biased region" description="Basic and acidic residues" evidence="2">
    <location>
        <begin position="58"/>
        <end position="70"/>
    </location>
</feature>
<evidence type="ECO:0000256" key="1">
    <source>
        <dbReference type="SAM" id="Coils"/>
    </source>
</evidence>
<evidence type="ECO:0000256" key="2">
    <source>
        <dbReference type="SAM" id="MobiDB-lite"/>
    </source>
</evidence>
<evidence type="ECO:0000313" key="3">
    <source>
        <dbReference type="EMBL" id="PVH98851.1"/>
    </source>
</evidence>
<dbReference type="Proteomes" id="UP000244855">
    <property type="component" value="Unassembled WGS sequence"/>
</dbReference>
<sequence>MAPKPSSTRSKPRTLRALPSSPTTSTCSPTTTPTTSPSSSEQHHPAPRTTTNRGKPRVSAEHTLTRVRENQRRHRARRRDYISTLESKLAETEHRLAAALAEIEELKRERDGLSGGRALFCDHEDEDGTAVKIVEGGGMGYIEGEVVEDVDMMQDAVHNTPEENEEEEDVLYSGGSRVEEGEDELSTSPTTSSYSIPSPLSSSSPYSSSSSSPSTYPPSTIPYSPSTSSPSSPSLQLHLAPQTLLAPPSPSPPPPCCLDLPLPSSLQPPSSSSSSPRGAPLTLLPSTTQPSPECTTCHTRPAPLPTESTTLCAQAYILIQQQNFRGIDAATIRLWLYRGYRRARREGEGCRVENGALFRLLDFISGV</sequence>
<keyword evidence="1" id="KW-0175">Coiled coil</keyword>
<keyword evidence="4" id="KW-1185">Reference proteome</keyword>
<feature type="region of interest" description="Disordered" evidence="2">
    <location>
        <begin position="1"/>
        <end position="78"/>
    </location>
</feature>
<dbReference type="InterPro" id="IPR046347">
    <property type="entry name" value="bZIP_sf"/>
</dbReference>
<feature type="compositionally biased region" description="Low complexity" evidence="2">
    <location>
        <begin position="19"/>
        <end position="40"/>
    </location>
</feature>
<feature type="compositionally biased region" description="Pro residues" evidence="2">
    <location>
        <begin position="247"/>
        <end position="256"/>
    </location>
</feature>
<feature type="compositionally biased region" description="Polar residues" evidence="2">
    <location>
        <begin position="284"/>
        <end position="298"/>
    </location>
</feature>
<dbReference type="SUPFAM" id="SSF57959">
    <property type="entry name" value="Leucine zipper domain"/>
    <property type="match status" value="1"/>
</dbReference>
<dbReference type="PANTHER" id="PTHR42070">
    <property type="entry name" value="FILAMENT ASSOCIATED PROTEIN, PUTATIVE (AFU_ORTHOLOGUE AFUA_8G06630)-RELATED"/>
    <property type="match status" value="1"/>
</dbReference>
<dbReference type="PANTHER" id="PTHR42070:SF1">
    <property type="entry name" value="FILAMENT ASSOCIATED PROTEIN, PUTATIVE (AFU_ORTHOLOGUE AFUA_8G06630)-RELATED"/>
    <property type="match status" value="1"/>
</dbReference>
<organism evidence="3 4">
    <name type="scientific">Periconia macrospinosa</name>
    <dbReference type="NCBI Taxonomy" id="97972"/>
    <lineage>
        <taxon>Eukaryota</taxon>
        <taxon>Fungi</taxon>
        <taxon>Dikarya</taxon>
        <taxon>Ascomycota</taxon>
        <taxon>Pezizomycotina</taxon>
        <taxon>Dothideomycetes</taxon>
        <taxon>Pleosporomycetidae</taxon>
        <taxon>Pleosporales</taxon>
        <taxon>Massarineae</taxon>
        <taxon>Periconiaceae</taxon>
        <taxon>Periconia</taxon>
    </lineage>
</organism>
<feature type="region of interest" description="Disordered" evidence="2">
    <location>
        <begin position="159"/>
        <end position="300"/>
    </location>
</feature>
<protein>
    <recommendedName>
        <fullName evidence="5">BZIP domain-containing protein</fullName>
    </recommendedName>
</protein>